<dbReference type="EMBL" id="MN738812">
    <property type="protein sequence ID" value="QHS84764.1"/>
    <property type="molecule type" value="Genomic_DNA"/>
</dbReference>
<evidence type="ECO:0000313" key="1">
    <source>
        <dbReference type="EMBL" id="QHS84764.1"/>
    </source>
</evidence>
<protein>
    <submittedName>
        <fullName evidence="1">Uncharacterized protein</fullName>
    </submittedName>
</protein>
<name>A0A6C0AY64_9ZZZZ</name>
<organism evidence="1">
    <name type="scientific">viral metagenome</name>
    <dbReference type="NCBI Taxonomy" id="1070528"/>
    <lineage>
        <taxon>unclassified sequences</taxon>
        <taxon>metagenomes</taxon>
        <taxon>organismal metagenomes</taxon>
    </lineage>
</organism>
<dbReference type="AlphaFoldDB" id="A0A6C0AY64"/>
<accession>A0A6C0AY64</accession>
<reference evidence="1" key="1">
    <citation type="journal article" date="2020" name="Nature">
        <title>Giant virus diversity and host interactions through global metagenomics.</title>
        <authorList>
            <person name="Schulz F."/>
            <person name="Roux S."/>
            <person name="Paez-Espino D."/>
            <person name="Jungbluth S."/>
            <person name="Walsh D.A."/>
            <person name="Denef V.J."/>
            <person name="McMahon K.D."/>
            <person name="Konstantinidis K.T."/>
            <person name="Eloe-Fadrosh E.A."/>
            <person name="Kyrpides N.C."/>
            <person name="Woyke T."/>
        </authorList>
    </citation>
    <scope>NUCLEOTIDE SEQUENCE</scope>
    <source>
        <strain evidence="1">GVMAG-S-ERX556022-25</strain>
    </source>
</reference>
<sequence>MNIMNFINTINDSLDRIENNLYNKYFSIILRREVKKIHKTLADILGIDINGVVDNDKYDDFNFYIFDAYTRGNDDIKEQISLALNRLQTGDYGNSLSFGKVGGIYGDYFTVKSKTLIDNINKSLTLEKRGAGIITKKKVNKKRTKKKVKRVKSNKKKF</sequence>
<proteinExistence type="predicted"/>